<keyword evidence="5" id="KW-1185">Reference proteome</keyword>
<dbReference type="RefSeq" id="WP_091351510.1">
    <property type="nucleotide sequence ID" value="NZ_FOIF01000075.1"/>
</dbReference>
<evidence type="ECO:0000256" key="3">
    <source>
        <dbReference type="SAM" id="Phobius"/>
    </source>
</evidence>
<comment type="subcellular location">
    <subcellularLocation>
        <location evidence="1">Secreted</location>
    </subcellularLocation>
</comment>
<dbReference type="STRING" id="1120990.SAMN03080614_10755"/>
<evidence type="ECO:0000256" key="2">
    <source>
        <dbReference type="ARBA" id="ARBA00022525"/>
    </source>
</evidence>
<accession>A0A1I0CIZ2</accession>
<dbReference type="EMBL" id="FOIF01000075">
    <property type="protein sequence ID" value="SET19122.1"/>
    <property type="molecule type" value="Genomic_DNA"/>
</dbReference>
<name>A0A1I0CIZ2_9FIRM</name>
<keyword evidence="3" id="KW-1133">Transmembrane helix</keyword>
<dbReference type="Gene3D" id="1.20.225.10">
    <property type="entry name" value="Bacteriocin AS-48"/>
    <property type="match status" value="1"/>
</dbReference>
<reference evidence="5" key="1">
    <citation type="submission" date="2016-10" db="EMBL/GenBank/DDBJ databases">
        <authorList>
            <person name="Varghese N."/>
            <person name="Submissions S."/>
        </authorList>
    </citation>
    <scope>NUCLEOTIDE SEQUENCE [LARGE SCALE GENOMIC DNA]</scope>
    <source>
        <strain evidence="5">DSM 13577</strain>
    </source>
</reference>
<dbReference type="Proteomes" id="UP000243819">
    <property type="component" value="Unassembled WGS sequence"/>
</dbReference>
<proteinExistence type="predicted"/>
<organism evidence="4 5">
    <name type="scientific">Anaerobranca gottschalkii DSM 13577</name>
    <dbReference type="NCBI Taxonomy" id="1120990"/>
    <lineage>
        <taxon>Bacteria</taxon>
        <taxon>Bacillati</taxon>
        <taxon>Bacillota</taxon>
        <taxon>Clostridia</taxon>
        <taxon>Eubacteriales</taxon>
        <taxon>Proteinivoracaceae</taxon>
        <taxon>Anaerobranca</taxon>
    </lineage>
</organism>
<evidence type="ECO:0000313" key="4">
    <source>
        <dbReference type="EMBL" id="SET19122.1"/>
    </source>
</evidence>
<dbReference type="AlphaFoldDB" id="A0A1I0CIZ2"/>
<dbReference type="OrthoDB" id="9990872at2"/>
<dbReference type="NCBIfam" id="TIGR03651">
    <property type="entry name" value="circ_ocin_uber"/>
    <property type="match status" value="1"/>
</dbReference>
<dbReference type="InterPro" id="IPR009086">
    <property type="entry name" value="Bacteriocin_AS48"/>
</dbReference>
<dbReference type="GO" id="GO:0005576">
    <property type="term" value="C:extracellular region"/>
    <property type="evidence" value="ECO:0007669"/>
    <property type="project" value="UniProtKB-SubCell"/>
</dbReference>
<evidence type="ECO:0000256" key="1">
    <source>
        <dbReference type="ARBA" id="ARBA00004613"/>
    </source>
</evidence>
<keyword evidence="3" id="KW-0472">Membrane</keyword>
<feature type="transmembrane region" description="Helical" evidence="3">
    <location>
        <begin position="25"/>
        <end position="51"/>
    </location>
</feature>
<protein>
    <submittedName>
        <fullName evidence="4">Circular bacteriocin, circularin A/uberolysin family</fullName>
    </submittedName>
</protein>
<sequence length="73" mass="7496">MLKLAALLGIPTATAMTIVNIILNAGTLATVLIALATVLSSGATSILLLGWSTIKAEVIRRVALYGTLNAAIY</sequence>
<gene>
    <name evidence="4" type="ORF">SAMN03080614_10755</name>
</gene>
<dbReference type="InterPro" id="IPR020038">
    <property type="entry name" value="Circ_bacteriocin"/>
</dbReference>
<keyword evidence="3" id="KW-0812">Transmembrane</keyword>
<evidence type="ECO:0000313" key="5">
    <source>
        <dbReference type="Proteomes" id="UP000243819"/>
    </source>
</evidence>
<dbReference type="SUPFAM" id="SSF47869">
    <property type="entry name" value="Bacteriocin AS-48"/>
    <property type="match status" value="1"/>
</dbReference>
<keyword evidence="2" id="KW-0964">Secreted</keyword>
<dbReference type="Pfam" id="PF09221">
    <property type="entry name" value="Bacteriocin_IId"/>
    <property type="match status" value="1"/>
</dbReference>